<comment type="caution">
    <text evidence="3">The sequence shown here is derived from an EMBL/GenBank/DDBJ whole genome shotgun (WGS) entry which is preliminary data.</text>
</comment>
<dbReference type="RefSeq" id="WP_189421412.1">
    <property type="nucleotide sequence ID" value="NZ_BMYZ01000005.1"/>
</dbReference>
<evidence type="ECO:0000259" key="1">
    <source>
        <dbReference type="Pfam" id="PF01408"/>
    </source>
</evidence>
<dbReference type="Pfam" id="PF01408">
    <property type="entry name" value="GFO_IDH_MocA"/>
    <property type="match status" value="1"/>
</dbReference>
<dbReference type="PANTHER" id="PTHR43818">
    <property type="entry name" value="BCDNA.GH03377"/>
    <property type="match status" value="1"/>
</dbReference>
<dbReference type="Gene3D" id="3.40.50.720">
    <property type="entry name" value="NAD(P)-binding Rossmann-like Domain"/>
    <property type="match status" value="1"/>
</dbReference>
<feature type="domain" description="Gfo/Idh/MocA-like oxidoreductase bacterial type C-terminal" evidence="2">
    <location>
        <begin position="216"/>
        <end position="327"/>
    </location>
</feature>
<reference evidence="4" key="1">
    <citation type="journal article" date="2019" name="Int. J. Syst. Evol. Microbiol.">
        <title>The Global Catalogue of Microorganisms (GCM) 10K type strain sequencing project: providing services to taxonomists for standard genome sequencing and annotation.</title>
        <authorList>
            <consortium name="The Broad Institute Genomics Platform"/>
            <consortium name="The Broad Institute Genome Sequencing Center for Infectious Disease"/>
            <person name="Wu L."/>
            <person name="Ma J."/>
        </authorList>
    </citation>
    <scope>NUCLEOTIDE SEQUENCE [LARGE SCALE GENOMIC DNA]</scope>
    <source>
        <strain evidence="4">KCTC 32239</strain>
    </source>
</reference>
<name>A0ABQ3BBG3_9GAMM</name>
<gene>
    <name evidence="3" type="ORF">GCM10011613_37080</name>
</gene>
<dbReference type="SUPFAM" id="SSF51735">
    <property type="entry name" value="NAD(P)-binding Rossmann-fold domains"/>
    <property type="match status" value="1"/>
</dbReference>
<dbReference type="InterPro" id="IPR043906">
    <property type="entry name" value="Gfo/Idh/MocA_OxRdtase_bact_C"/>
</dbReference>
<dbReference type="InterPro" id="IPR000683">
    <property type="entry name" value="Gfo/Idh/MocA-like_OxRdtase_N"/>
</dbReference>
<dbReference type="InterPro" id="IPR050463">
    <property type="entry name" value="Gfo/Idh/MocA_oxidrdct_glycsds"/>
</dbReference>
<organism evidence="3 4">
    <name type="scientific">Cellvibrio zantedeschiae</name>
    <dbReference type="NCBI Taxonomy" id="1237077"/>
    <lineage>
        <taxon>Bacteria</taxon>
        <taxon>Pseudomonadati</taxon>
        <taxon>Pseudomonadota</taxon>
        <taxon>Gammaproteobacteria</taxon>
        <taxon>Cellvibrionales</taxon>
        <taxon>Cellvibrionaceae</taxon>
        <taxon>Cellvibrio</taxon>
    </lineage>
</organism>
<dbReference type="InterPro" id="IPR036291">
    <property type="entry name" value="NAD(P)-bd_dom_sf"/>
</dbReference>
<dbReference type="SUPFAM" id="SSF55347">
    <property type="entry name" value="Glyceraldehyde-3-phosphate dehydrogenase-like, C-terminal domain"/>
    <property type="match status" value="1"/>
</dbReference>
<evidence type="ECO:0000313" key="3">
    <source>
        <dbReference type="EMBL" id="GGY88611.1"/>
    </source>
</evidence>
<accession>A0ABQ3BBG3</accession>
<dbReference type="Proteomes" id="UP000619761">
    <property type="component" value="Unassembled WGS sequence"/>
</dbReference>
<evidence type="ECO:0000313" key="4">
    <source>
        <dbReference type="Proteomes" id="UP000619761"/>
    </source>
</evidence>
<proteinExistence type="predicted"/>
<dbReference type="Pfam" id="PF19051">
    <property type="entry name" value="GFO_IDH_MocA_C2"/>
    <property type="match status" value="2"/>
</dbReference>
<dbReference type="PROSITE" id="PS51318">
    <property type="entry name" value="TAT"/>
    <property type="match status" value="1"/>
</dbReference>
<protein>
    <submittedName>
        <fullName evidence="3">Oxidoreductase</fullName>
    </submittedName>
</protein>
<evidence type="ECO:0000259" key="2">
    <source>
        <dbReference type="Pfam" id="PF19051"/>
    </source>
</evidence>
<dbReference type="Gene3D" id="3.30.360.10">
    <property type="entry name" value="Dihydrodipicolinate Reductase, domain 2"/>
    <property type="match status" value="1"/>
</dbReference>
<sequence length="456" mass="50647">MKNNKFSRRKFLKSGIGVTAAVGFPLIVPSSVFGKNAPSNRINVGAIGVGRISRSHDMPEVWKYDHAHVLAVCDVDTNRLAAGKQLVDENYAKKTARDYNGTLTYSNYRDLLANKDIDAVIISTPDHQHAVLAAHAIRAKKDVYLQKPVSLTIHEGRQLANTVAKSKQILQIGSQQRSLNPWPQFHRACELVRNGRVGKILEVEIGLPGDPSGPEAPPMPVPPNLNYDAWLGSTPEVYYTETRVHPQVGFDRPGWLRCEQFGSGMITGWGTHHVDIAHWGMDTEHTGPIEIWGDAEFPTSGLWNVHGKFKTFARYANGVLMTISGDLPNGVKFIGEDGWIFVTRSGPVTASDPSGPKIDPLTASDPKILSSVIGPNEIHLYRSEEQHGNWLDSIISRKPNIATAEIGHRACSTCLLHHIAMHTKRKLRWNPVKEKFIDDDDANKYLSRVQRKPYGF</sequence>
<dbReference type="PANTHER" id="PTHR43818:SF5">
    <property type="entry name" value="OXIDOREDUCTASE FAMILY PROTEIN"/>
    <property type="match status" value="1"/>
</dbReference>
<feature type="domain" description="Gfo/Idh/MocA-like oxidoreductase N-terminal" evidence="1">
    <location>
        <begin position="42"/>
        <end position="173"/>
    </location>
</feature>
<dbReference type="EMBL" id="BMYZ01000005">
    <property type="protein sequence ID" value="GGY88611.1"/>
    <property type="molecule type" value="Genomic_DNA"/>
</dbReference>
<dbReference type="InterPro" id="IPR006311">
    <property type="entry name" value="TAT_signal"/>
</dbReference>
<keyword evidence="4" id="KW-1185">Reference proteome</keyword>
<feature type="domain" description="Gfo/Idh/MocA-like oxidoreductase bacterial type C-terminal" evidence="2">
    <location>
        <begin position="383"/>
        <end position="454"/>
    </location>
</feature>